<dbReference type="InterPro" id="IPR018990">
    <property type="entry name" value="Prot_inh_I42_chagasin"/>
</dbReference>
<comment type="caution">
    <text evidence="5">The sequence shown here is derived from an EMBL/GenBank/DDBJ whole genome shotgun (WGS) entry which is preliminary data.</text>
</comment>
<dbReference type="InterPro" id="IPR036331">
    <property type="entry name" value="Chagasin-like_sf"/>
</dbReference>
<evidence type="ECO:0000256" key="2">
    <source>
        <dbReference type="ARBA" id="ARBA00022704"/>
    </source>
</evidence>
<sequence>NIVKQDGAPGYVPDNTDNVPGRRGTSIWHFTGVANGTTTLNLDYARFQDQGSAPAKQFSVNCLVR</sequence>
<reference evidence="5 6" key="1">
    <citation type="submission" date="2023-04" db="EMBL/GenBank/DDBJ databases">
        <title>Genome of Basidiobolus ranarum AG-B5.</title>
        <authorList>
            <person name="Stajich J.E."/>
            <person name="Carter-House D."/>
            <person name="Gryganskyi A."/>
        </authorList>
    </citation>
    <scope>NUCLEOTIDE SEQUENCE [LARGE SCALE GENOMIC DNA]</scope>
    <source>
        <strain evidence="5 6">AG-B5</strain>
    </source>
</reference>
<keyword evidence="6" id="KW-1185">Reference proteome</keyword>
<proteinExistence type="predicted"/>
<feature type="region of interest" description="Disordered" evidence="3">
    <location>
        <begin position="1"/>
        <end position="23"/>
    </location>
</feature>
<feature type="non-terminal residue" evidence="5">
    <location>
        <position position="1"/>
    </location>
</feature>
<feature type="domain" description="Proteinase inhibitor I42 chagasin" evidence="4">
    <location>
        <begin position="3"/>
        <end position="61"/>
    </location>
</feature>
<dbReference type="EMBL" id="JASJQH010008820">
    <property type="protein sequence ID" value="KAK9686484.1"/>
    <property type="molecule type" value="Genomic_DNA"/>
</dbReference>
<dbReference type="Pfam" id="PF09394">
    <property type="entry name" value="Inhibitor_I42"/>
    <property type="match status" value="1"/>
</dbReference>
<evidence type="ECO:0000313" key="6">
    <source>
        <dbReference type="Proteomes" id="UP001479436"/>
    </source>
</evidence>
<gene>
    <name evidence="5" type="ORF">K7432_015144</name>
</gene>
<protein>
    <recommendedName>
        <fullName evidence="4">Proteinase inhibitor I42 chagasin domain-containing protein</fullName>
    </recommendedName>
</protein>
<organism evidence="5 6">
    <name type="scientific">Basidiobolus ranarum</name>
    <dbReference type="NCBI Taxonomy" id="34480"/>
    <lineage>
        <taxon>Eukaryota</taxon>
        <taxon>Fungi</taxon>
        <taxon>Fungi incertae sedis</taxon>
        <taxon>Zoopagomycota</taxon>
        <taxon>Entomophthoromycotina</taxon>
        <taxon>Basidiobolomycetes</taxon>
        <taxon>Basidiobolales</taxon>
        <taxon>Basidiobolaceae</taxon>
        <taxon>Basidiobolus</taxon>
    </lineage>
</organism>
<keyword evidence="2" id="KW-0789">Thiol protease inhibitor</keyword>
<evidence type="ECO:0000259" key="4">
    <source>
        <dbReference type="Pfam" id="PF09394"/>
    </source>
</evidence>
<evidence type="ECO:0000256" key="3">
    <source>
        <dbReference type="SAM" id="MobiDB-lite"/>
    </source>
</evidence>
<accession>A0ABR2VNK0</accession>
<keyword evidence="1" id="KW-0646">Protease inhibitor</keyword>
<evidence type="ECO:0000313" key="5">
    <source>
        <dbReference type="EMBL" id="KAK9686484.1"/>
    </source>
</evidence>
<dbReference type="SUPFAM" id="SSF141066">
    <property type="entry name" value="ICP-like"/>
    <property type="match status" value="1"/>
</dbReference>
<name>A0ABR2VNK0_9FUNG</name>
<dbReference type="Gene3D" id="2.60.40.2020">
    <property type="match status" value="1"/>
</dbReference>
<dbReference type="Proteomes" id="UP001479436">
    <property type="component" value="Unassembled WGS sequence"/>
</dbReference>
<evidence type="ECO:0000256" key="1">
    <source>
        <dbReference type="ARBA" id="ARBA00022690"/>
    </source>
</evidence>